<dbReference type="KEGG" id="foc:113211870"/>
<keyword evidence="1" id="KW-0732">Signal</keyword>
<dbReference type="RefSeq" id="XP_026286175.1">
    <property type="nucleotide sequence ID" value="XM_026430390.2"/>
</dbReference>
<dbReference type="Proteomes" id="UP000504606">
    <property type="component" value="Unplaced"/>
</dbReference>
<protein>
    <submittedName>
        <fullName evidence="3">Uncharacterized protein LOC113211870</fullName>
    </submittedName>
</protein>
<organism evidence="2 3">
    <name type="scientific">Frankliniella occidentalis</name>
    <name type="common">Western flower thrips</name>
    <name type="synonym">Euthrips occidentalis</name>
    <dbReference type="NCBI Taxonomy" id="133901"/>
    <lineage>
        <taxon>Eukaryota</taxon>
        <taxon>Metazoa</taxon>
        <taxon>Ecdysozoa</taxon>
        <taxon>Arthropoda</taxon>
        <taxon>Hexapoda</taxon>
        <taxon>Insecta</taxon>
        <taxon>Pterygota</taxon>
        <taxon>Neoptera</taxon>
        <taxon>Paraneoptera</taxon>
        <taxon>Thysanoptera</taxon>
        <taxon>Terebrantia</taxon>
        <taxon>Thripoidea</taxon>
        <taxon>Thripidae</taxon>
        <taxon>Frankliniella</taxon>
    </lineage>
</organism>
<evidence type="ECO:0000313" key="2">
    <source>
        <dbReference type="Proteomes" id="UP000504606"/>
    </source>
</evidence>
<reference evidence="3" key="1">
    <citation type="submission" date="2025-08" db="UniProtKB">
        <authorList>
            <consortium name="RefSeq"/>
        </authorList>
    </citation>
    <scope>IDENTIFICATION</scope>
    <source>
        <tissue evidence="3">Whole organism</tissue>
    </source>
</reference>
<dbReference type="GeneID" id="113211870"/>
<evidence type="ECO:0000313" key="3">
    <source>
        <dbReference type="RefSeq" id="XP_026286175.1"/>
    </source>
</evidence>
<keyword evidence="2" id="KW-1185">Reference proteome</keyword>
<name>A0A6J1T3I2_FRAOC</name>
<feature type="chain" id="PRO_5026697744" evidence="1">
    <location>
        <begin position="20"/>
        <end position="191"/>
    </location>
</feature>
<accession>A0A6J1T3I2</accession>
<proteinExistence type="predicted"/>
<feature type="signal peptide" evidence="1">
    <location>
        <begin position="1"/>
        <end position="19"/>
    </location>
</feature>
<dbReference type="AlphaFoldDB" id="A0A6J1T3I2"/>
<evidence type="ECO:0000256" key="1">
    <source>
        <dbReference type="SAM" id="SignalP"/>
    </source>
</evidence>
<gene>
    <name evidence="3" type="primary">LOC113211870</name>
</gene>
<sequence length="191" mass="21991">MSTGTLVLLALMSQGGTHGKAINSFLGPYIMYTDRFYLCEPDKRPLPWRWHLRTTHFNPRKPKEKQLLTGNLTGVNMSFDDSCWMKVILDARSNNQWKENAFIFLVKSKACTRYRAGAPALYDLFFRKREINGMCSHQPGVYAVENATLEWTFPNIPIMPYGHYRYRMMLGKAENLLMCGALEASLIPKVE</sequence>